<reference evidence="4" key="1">
    <citation type="submission" date="2021-05" db="EMBL/GenBank/DDBJ databases">
        <authorList>
            <person name="Alioto T."/>
            <person name="Alioto T."/>
            <person name="Gomez Garrido J."/>
        </authorList>
    </citation>
    <scope>NUCLEOTIDE SEQUENCE</scope>
</reference>
<dbReference type="Pfam" id="PF00098">
    <property type="entry name" value="zf-CCHC"/>
    <property type="match status" value="2"/>
</dbReference>
<dbReference type="InterPro" id="IPR054465">
    <property type="entry name" value="Integrase_p58-like_C"/>
</dbReference>
<feature type="coiled-coil region" evidence="2">
    <location>
        <begin position="6"/>
        <end position="47"/>
    </location>
</feature>
<dbReference type="FunFam" id="1.10.340.70:FF:000001">
    <property type="entry name" value="Retrovirus-related Pol polyprotein from transposon gypsy-like Protein"/>
    <property type="match status" value="1"/>
</dbReference>
<evidence type="ECO:0000313" key="4">
    <source>
        <dbReference type="EMBL" id="CAG6731772.1"/>
    </source>
</evidence>
<proteinExistence type="predicted"/>
<dbReference type="GO" id="GO:0008270">
    <property type="term" value="F:zinc ion binding"/>
    <property type="evidence" value="ECO:0007669"/>
    <property type="project" value="UniProtKB-KW"/>
</dbReference>
<protein>
    <recommendedName>
        <fullName evidence="3">CCHC-type domain-containing protein</fullName>
    </recommendedName>
</protein>
<dbReference type="PROSITE" id="PS50158">
    <property type="entry name" value="ZF_CCHC"/>
    <property type="match status" value="2"/>
</dbReference>
<dbReference type="AlphaFoldDB" id="A0A8D9DWF5"/>
<dbReference type="InterPro" id="IPR041588">
    <property type="entry name" value="Integrase_H2C2"/>
</dbReference>
<evidence type="ECO:0000259" key="3">
    <source>
        <dbReference type="PROSITE" id="PS50158"/>
    </source>
</evidence>
<organism evidence="4">
    <name type="scientific">Cacopsylla melanoneura</name>
    <dbReference type="NCBI Taxonomy" id="428564"/>
    <lineage>
        <taxon>Eukaryota</taxon>
        <taxon>Metazoa</taxon>
        <taxon>Ecdysozoa</taxon>
        <taxon>Arthropoda</taxon>
        <taxon>Hexapoda</taxon>
        <taxon>Insecta</taxon>
        <taxon>Pterygota</taxon>
        <taxon>Neoptera</taxon>
        <taxon>Paraneoptera</taxon>
        <taxon>Hemiptera</taxon>
        <taxon>Sternorrhyncha</taxon>
        <taxon>Psylloidea</taxon>
        <taxon>Psyllidae</taxon>
        <taxon>Psyllinae</taxon>
        <taxon>Cacopsylla</taxon>
    </lineage>
</organism>
<dbReference type="PANTHER" id="PTHR45823:SF1">
    <property type="entry name" value="T-SNARE COILED-COIL HOMOLOGY DOMAIN-CONTAINING PROTEIN"/>
    <property type="match status" value="1"/>
</dbReference>
<evidence type="ECO:0000256" key="1">
    <source>
        <dbReference type="PROSITE-ProRule" id="PRU00047"/>
    </source>
</evidence>
<keyword evidence="1" id="KW-0862">Zinc</keyword>
<accession>A0A8D9DWF5</accession>
<dbReference type="InterPro" id="IPR036875">
    <property type="entry name" value="Znf_CCHC_sf"/>
</dbReference>
<dbReference type="SUPFAM" id="SSF57756">
    <property type="entry name" value="Retrovirus zinc finger-like domains"/>
    <property type="match status" value="1"/>
</dbReference>
<dbReference type="InterPro" id="IPR001878">
    <property type="entry name" value="Znf_CCHC"/>
</dbReference>
<feature type="domain" description="CCHC-type" evidence="3">
    <location>
        <begin position="292"/>
        <end position="309"/>
    </location>
</feature>
<sequence length="590" mass="68985">MSGLSVKDVKAVLEELKQDLKEYIKMKREVDRAIQVVEGRLMQLEQDVENMIFSKVVDSPTTAPGRFEDLYIDVPIFDDQISWPEFRKQFEVASVAKNWDEVEKAVAFLLAIRGPTTDLAQKIPQDGHEEIDVFVKTIESRYGDEDAASAHMQHVYRWEFRTRRQRTGETLEQLLADIDRLVRLSYVTDRPEFLTEVIIDAFSNAIGDCETKEAVRLGSKKTTTEALEYALAYQSGQTEARNTVRVREVTVVEQAQKIEKMRNSIRCWNCKEEGHVKNICSRRRQGTRPNVRRCWNCEEVGHFERDCRNRRIECAELPSLKSSGQSGNVKIETFETVENILKVNRVVLQSNSAWNNQEIRKLQMEDKDIADLILWKEKSERPVWTNVVHRTAAMKSYWAQWDSFVLIDGVLKRKWESVDGKTCNYQILLPRSEIGKVLKEIQGGVSIEHCGVNWMMAKVRYRFYWFNMRRDIEDWCRCLELGFHELENSKEFRPGDLVWLYNPRRHKHWFPKLQKSWEGPYRVVTRLNDVVYRIQRESCGSEFKVVHLGRLVPYLGSCDRVDQSKEGAVLRSGQCKFPPEKVSLSFPIRQ</sequence>
<keyword evidence="2" id="KW-0175">Coiled coil</keyword>
<dbReference type="Gene3D" id="4.10.60.10">
    <property type="entry name" value="Zinc finger, CCHC-type"/>
    <property type="match status" value="1"/>
</dbReference>
<dbReference type="Pfam" id="PF17921">
    <property type="entry name" value="Integrase_H2C2"/>
    <property type="match status" value="1"/>
</dbReference>
<dbReference type="Gene3D" id="1.10.340.70">
    <property type="match status" value="1"/>
</dbReference>
<keyword evidence="1" id="KW-0863">Zinc-finger</keyword>
<feature type="domain" description="CCHC-type" evidence="3">
    <location>
        <begin position="266"/>
        <end position="280"/>
    </location>
</feature>
<dbReference type="PANTHER" id="PTHR45823">
    <property type="entry name" value="T-SNARE COILED-COIL HOMOLOGY DOMAIN-CONTAINING PROTEIN"/>
    <property type="match status" value="1"/>
</dbReference>
<dbReference type="GO" id="GO:0003676">
    <property type="term" value="F:nucleic acid binding"/>
    <property type="evidence" value="ECO:0007669"/>
    <property type="project" value="InterPro"/>
</dbReference>
<dbReference type="SMART" id="SM00343">
    <property type="entry name" value="ZnF_C2HC"/>
    <property type="match status" value="2"/>
</dbReference>
<dbReference type="Pfam" id="PF22938">
    <property type="entry name" value="Integrase_p58_C"/>
    <property type="match status" value="1"/>
</dbReference>
<dbReference type="EMBL" id="HBUF01384852">
    <property type="protein sequence ID" value="CAG6731772.1"/>
    <property type="molecule type" value="Transcribed_RNA"/>
</dbReference>
<name>A0A8D9DWF5_9HEMI</name>
<keyword evidence="1" id="KW-0479">Metal-binding</keyword>
<evidence type="ECO:0000256" key="2">
    <source>
        <dbReference type="SAM" id="Coils"/>
    </source>
</evidence>